<dbReference type="PANTHER" id="PTHR30461">
    <property type="entry name" value="DNA-INVERTASE FROM LAMBDOID PROPHAGE"/>
    <property type="match status" value="1"/>
</dbReference>
<dbReference type="Pfam" id="PF00239">
    <property type="entry name" value="Resolvase"/>
    <property type="match status" value="1"/>
</dbReference>
<dbReference type="GO" id="GO:0000150">
    <property type="term" value="F:DNA strand exchange activity"/>
    <property type="evidence" value="ECO:0007669"/>
    <property type="project" value="InterPro"/>
</dbReference>
<dbReference type="Pfam" id="PF07508">
    <property type="entry name" value="Recombinase"/>
    <property type="match status" value="1"/>
</dbReference>
<feature type="region of interest" description="Disordered" evidence="1">
    <location>
        <begin position="439"/>
        <end position="460"/>
    </location>
</feature>
<name>A0A839DRH9_9PSEU</name>
<keyword evidence="4" id="KW-1185">Reference proteome</keyword>
<dbReference type="SUPFAM" id="SSF53041">
    <property type="entry name" value="Resolvase-like"/>
    <property type="match status" value="1"/>
</dbReference>
<dbReference type="InterPro" id="IPR038109">
    <property type="entry name" value="DNA_bind_recomb_sf"/>
</dbReference>
<accession>A0A839DRH9</accession>
<gene>
    <name evidence="3" type="ORF">FHX42_001453</name>
</gene>
<dbReference type="Gene3D" id="3.90.1750.20">
    <property type="entry name" value="Putative Large Serine Recombinase, Chain B, Domain 2"/>
    <property type="match status" value="1"/>
</dbReference>
<proteinExistence type="predicted"/>
<evidence type="ECO:0000256" key="1">
    <source>
        <dbReference type="SAM" id="MobiDB-lite"/>
    </source>
</evidence>
<comment type="caution">
    <text evidence="3">The sequence shown here is derived from an EMBL/GenBank/DDBJ whole genome shotgun (WGS) entry which is preliminary data.</text>
</comment>
<protein>
    <submittedName>
        <fullName evidence="3">DNA invertase Pin-like site-specific DNA recombinase</fullName>
    </submittedName>
</protein>
<dbReference type="CDD" id="cd00338">
    <property type="entry name" value="Ser_Recombinase"/>
    <property type="match status" value="1"/>
</dbReference>
<evidence type="ECO:0000313" key="4">
    <source>
        <dbReference type="Proteomes" id="UP000569329"/>
    </source>
</evidence>
<sequence length="460" mass="51115">MNLRFDFYGRVSTEDQQDPETSRNWQRTRAQALIEAHGQIVVEYFDIGHSRSLPWKRRSEATRLLDALKDPDRGFDAVVIGEPQRAFYGNQYSLTFPVFDHYGVGLWVPEVGGPIDPGSEAHDLIMGVFGGMSKGERNRIKVRVRTAMQSQARLEGRYLGGRPPYGYRLVDAGPHPNPGKAADGKRLHTLTPDPDTAPVVQRIFAEYLAGAGLFAIAEGLTRDGILSPSAHDRARNPHRSTTAWSKGAVRTILTNPRYTGHQVWNKQYKRESLIDVDDVALAHTKAHPANVYLREIDVLPHLDGWLASAFAPERLDDTLSHLRAAAQHENSRESEAIATARATQQDCQRKLAQYRQALDEGVSPATVASWIADVEAEQARAQATLRDAQAPRSHNPDIIAQLFDNCHELARHLHRAAPEHEAPVYQALGVQITYNKETPTAKAQVNPQPSDVGIPSCRRG</sequence>
<dbReference type="SMART" id="SM00857">
    <property type="entry name" value="Resolvase"/>
    <property type="match status" value="1"/>
</dbReference>
<dbReference type="InterPro" id="IPR036162">
    <property type="entry name" value="Resolvase-like_N_sf"/>
</dbReference>
<dbReference type="GO" id="GO:0003677">
    <property type="term" value="F:DNA binding"/>
    <property type="evidence" value="ECO:0007669"/>
    <property type="project" value="InterPro"/>
</dbReference>
<dbReference type="InterPro" id="IPR050639">
    <property type="entry name" value="SSR_resolvase"/>
</dbReference>
<dbReference type="EMBL" id="JACGWZ010000001">
    <property type="protein sequence ID" value="MBA8824124.1"/>
    <property type="molecule type" value="Genomic_DNA"/>
</dbReference>
<evidence type="ECO:0000313" key="3">
    <source>
        <dbReference type="EMBL" id="MBA8824124.1"/>
    </source>
</evidence>
<dbReference type="AlphaFoldDB" id="A0A839DRH9"/>
<dbReference type="Proteomes" id="UP000569329">
    <property type="component" value="Unassembled WGS sequence"/>
</dbReference>
<dbReference type="InterPro" id="IPR011109">
    <property type="entry name" value="DNA_bind_recombinase_dom"/>
</dbReference>
<dbReference type="PANTHER" id="PTHR30461:SF23">
    <property type="entry name" value="DNA RECOMBINASE-RELATED"/>
    <property type="match status" value="1"/>
</dbReference>
<reference evidence="3 4" key="1">
    <citation type="submission" date="2020-07" db="EMBL/GenBank/DDBJ databases">
        <title>Sequencing the genomes of 1000 actinobacteria strains.</title>
        <authorList>
            <person name="Klenk H.-P."/>
        </authorList>
    </citation>
    <scope>NUCLEOTIDE SEQUENCE [LARGE SCALE GENOMIC DNA]</scope>
    <source>
        <strain evidence="3 4">DSM 45975</strain>
    </source>
</reference>
<feature type="compositionally biased region" description="Polar residues" evidence="1">
    <location>
        <begin position="439"/>
        <end position="449"/>
    </location>
</feature>
<organism evidence="3 4">
    <name type="scientific">Halosaccharopolyspora lacisalsi</name>
    <dbReference type="NCBI Taxonomy" id="1000566"/>
    <lineage>
        <taxon>Bacteria</taxon>
        <taxon>Bacillati</taxon>
        <taxon>Actinomycetota</taxon>
        <taxon>Actinomycetes</taxon>
        <taxon>Pseudonocardiales</taxon>
        <taxon>Pseudonocardiaceae</taxon>
        <taxon>Halosaccharopolyspora</taxon>
    </lineage>
</organism>
<feature type="domain" description="Recombinase" evidence="2">
    <location>
        <begin position="164"/>
        <end position="321"/>
    </location>
</feature>
<dbReference type="PROSITE" id="PS51737">
    <property type="entry name" value="RECOMBINASE_DNA_BIND"/>
    <property type="match status" value="1"/>
</dbReference>
<evidence type="ECO:0000259" key="2">
    <source>
        <dbReference type="PROSITE" id="PS51737"/>
    </source>
</evidence>
<dbReference type="Gene3D" id="3.40.50.1390">
    <property type="entry name" value="Resolvase, N-terminal catalytic domain"/>
    <property type="match status" value="1"/>
</dbReference>
<dbReference type="InterPro" id="IPR006119">
    <property type="entry name" value="Resolv_N"/>
</dbReference>